<reference evidence="3" key="2">
    <citation type="journal article" date="2023" name="Int. J. Mol. Sci.">
        <title>De Novo Assembly and Annotation of 11 Diverse Shrub Willow (Salix) Genomes Reveals Novel Gene Organization in Sex-Linked Regions.</title>
        <authorList>
            <person name="Hyden B."/>
            <person name="Feng K."/>
            <person name="Yates T.B."/>
            <person name="Jawdy S."/>
            <person name="Cereghino C."/>
            <person name="Smart L.B."/>
            <person name="Muchero W."/>
        </authorList>
    </citation>
    <scope>NUCLEOTIDE SEQUENCE [LARGE SCALE GENOMIC DNA]</scope>
    <source>
        <tissue evidence="3">Shoot tip</tissue>
    </source>
</reference>
<feature type="transmembrane region" description="Helical" evidence="1">
    <location>
        <begin position="291"/>
        <end position="310"/>
    </location>
</feature>
<sequence>MMMALFSMMLWRLKAVCTWIIITALLTKDNDINVDPVANDWSFIPNIITEEDNTFLTNLPDRNEDPKVNSSKSGFILSAKASLSRANVVGGALGFPRIRLPTKYLGMPLYKGPKKSFLWDDLISKIAARMEGWEAKGLIVGRKGGLGIAETKGPRQGYEFETLVAVYMPVNNLWSNFMKSKYGYNSASFSGGASIHDSPIWKRLSKAGRTCEDLIRWKVGCGKINFWHDIWVDDSALSRFSPPIGESHLLVSSYWRDNTWYLDHVRSIIPNEIVDSLYLIALFPSAELTTLFGHSLQMVVLLCIVLGIGIQSKGICMVSKCHGCNDIESLEHLFFVTVRKCVCRFGTFAAMFSVSRTLLMDRLGTALCMVLLGVIMFLKFILELLFRYLFYGFIWLERNDAKHRNMSFYHDEDSFGNVRGRFSGFFQSEGY</sequence>
<evidence type="ECO:0000256" key="1">
    <source>
        <dbReference type="SAM" id="Phobius"/>
    </source>
</evidence>
<keyword evidence="3" id="KW-0808">Transferase</keyword>
<keyword evidence="1" id="KW-0472">Membrane</keyword>
<dbReference type="AlphaFoldDB" id="A0A9Q0UJQ8"/>
<feature type="chain" id="PRO_5040195970" evidence="2">
    <location>
        <begin position="19"/>
        <end position="431"/>
    </location>
</feature>
<evidence type="ECO:0000313" key="3">
    <source>
        <dbReference type="EMBL" id="KAJ6731282.1"/>
    </source>
</evidence>
<accession>A0A9Q0UJQ8</accession>
<feature type="signal peptide" evidence="2">
    <location>
        <begin position="1"/>
        <end position="18"/>
    </location>
</feature>
<dbReference type="OrthoDB" id="1434617at2759"/>
<keyword evidence="2" id="KW-0732">Signal</keyword>
<feature type="transmembrane region" description="Helical" evidence="1">
    <location>
        <begin position="366"/>
        <end position="390"/>
    </location>
</feature>
<evidence type="ECO:0000256" key="2">
    <source>
        <dbReference type="SAM" id="SignalP"/>
    </source>
</evidence>
<keyword evidence="3" id="KW-0695">RNA-directed DNA polymerase</keyword>
<proteinExistence type="predicted"/>
<reference evidence="3" key="1">
    <citation type="submission" date="2022-11" db="EMBL/GenBank/DDBJ databases">
        <authorList>
            <person name="Hyden B.L."/>
            <person name="Feng K."/>
            <person name="Yates T."/>
            <person name="Jawdy S."/>
            <person name="Smart L.B."/>
            <person name="Muchero W."/>
        </authorList>
    </citation>
    <scope>NUCLEOTIDE SEQUENCE</scope>
    <source>
        <tissue evidence="3">Shoot tip</tissue>
    </source>
</reference>
<dbReference type="PANTHER" id="PTHR33116:SF78">
    <property type="entry name" value="OS12G0587133 PROTEIN"/>
    <property type="match status" value="1"/>
</dbReference>
<keyword evidence="4" id="KW-1185">Reference proteome</keyword>
<name>A0A9Q0UJQ8_SALVM</name>
<protein>
    <submittedName>
        <fullName evidence="3">REVERSE TRANSCRIPTASE ZINC-BINDING DOMAIN-CONTAINING PROTEIN-RELATED-RELATED</fullName>
    </submittedName>
</protein>
<gene>
    <name evidence="3" type="ORF">OIU85_021988</name>
</gene>
<dbReference type="GO" id="GO:0003964">
    <property type="term" value="F:RNA-directed DNA polymerase activity"/>
    <property type="evidence" value="ECO:0007669"/>
    <property type="project" value="UniProtKB-KW"/>
</dbReference>
<dbReference type="EMBL" id="JAPFFL010000004">
    <property type="protein sequence ID" value="KAJ6731282.1"/>
    <property type="molecule type" value="Genomic_DNA"/>
</dbReference>
<keyword evidence="1" id="KW-0812">Transmembrane</keyword>
<keyword evidence="1" id="KW-1133">Transmembrane helix</keyword>
<dbReference type="Proteomes" id="UP001151529">
    <property type="component" value="Chromosome 2"/>
</dbReference>
<organism evidence="3 4">
    <name type="scientific">Salix viminalis</name>
    <name type="common">Common osier</name>
    <name type="synonym">Basket willow</name>
    <dbReference type="NCBI Taxonomy" id="40686"/>
    <lineage>
        <taxon>Eukaryota</taxon>
        <taxon>Viridiplantae</taxon>
        <taxon>Streptophyta</taxon>
        <taxon>Embryophyta</taxon>
        <taxon>Tracheophyta</taxon>
        <taxon>Spermatophyta</taxon>
        <taxon>Magnoliopsida</taxon>
        <taxon>eudicotyledons</taxon>
        <taxon>Gunneridae</taxon>
        <taxon>Pentapetalae</taxon>
        <taxon>rosids</taxon>
        <taxon>fabids</taxon>
        <taxon>Malpighiales</taxon>
        <taxon>Salicaceae</taxon>
        <taxon>Saliceae</taxon>
        <taxon>Salix</taxon>
    </lineage>
</organism>
<dbReference type="PANTHER" id="PTHR33116">
    <property type="entry name" value="REVERSE TRANSCRIPTASE ZINC-BINDING DOMAIN-CONTAINING PROTEIN-RELATED-RELATED"/>
    <property type="match status" value="1"/>
</dbReference>
<comment type="caution">
    <text evidence="3">The sequence shown here is derived from an EMBL/GenBank/DDBJ whole genome shotgun (WGS) entry which is preliminary data.</text>
</comment>
<evidence type="ECO:0000313" key="4">
    <source>
        <dbReference type="Proteomes" id="UP001151529"/>
    </source>
</evidence>
<keyword evidence="3" id="KW-0548">Nucleotidyltransferase</keyword>